<comment type="caution">
    <text evidence="7">The sequence shown here is derived from an EMBL/GenBank/DDBJ whole genome shotgun (WGS) entry which is preliminary data.</text>
</comment>
<dbReference type="PANTHER" id="PTHR33841">
    <property type="entry name" value="DNA METHYLTRANSFERASE YEEA-RELATED"/>
    <property type="match status" value="1"/>
</dbReference>
<sequence length="1589" mass="180079">MDWTGITNENDFYSAYFFADGLQGAINERIKGWADEDAAPKAEAAESGRKIWHRPPPFALRQAAGELQETLDELTHEKRPLSRLEIERRLNSRLLGIFDLPTPKKNESGEPVAEAFFPNGDDGMPLPLLGALYVEGDQARPVLWVLEASSVGTTDSDGDPLNWRISKTQFDEDSMHGLSKSIDDQLAEDDWLDLLEKEIFKCTHPPRWIILAAGSEWILIDSTKWAQKSCLRFDWQEIVSRRSMDVMNGCAALLSAQSMSSIDGRVLLETIDEAAHKQAYGVSESLKKSLREAIELLGNEAAPQLIEKSQVAQKNLADVLTIECLRYMYRILFLLFVESRQELHYAPIENPAYATGYSFESLRDLELIPLVTDEDRNGRYIHDSITKLFRFFGEGTPRSDDELTGHGNYTSAAFEIAPLRGALFDASRTPHLNKVVFTNKTLQAVIRKMSLSESSSGKGKRRGRTGRISYAHLGINQLGAVYEALLSYRGFFAKEDLYEVCKADSKEDEFETGYFVTAKELQDYEENEKVYVENENGEKTLKVYPKGTFIYRLTGREREKSASYYTPEVLTQCVVKYGLKEYFETVIDKLPDDKSKAEKILSLKICEPAMGSAAFLNEAINQLAVKYMAFAQKAKGEALSMSKYGEELQKVKMYLADNCVFGVDLNPVAVELAEVSLWLNALSSDRFVPWFGLQLHAGNSLIGCRRTVYSADQVMDSKGMDAETTDLGLKPLGEKQIWQFLVPNPGMANYKDADVKAIYSDAMKTLAERRKKLFRKVNVDDISLMVNLSEKAELLWRSWAKKLAVVRQQTSDPYEIYGHVADSDRKKLSYREKNELVEKLRNGDGSMESGEFMRLKMAMNYWCALWFWPIDKAAEFPSLDQFLADMGTLLSSEILDTTQPVQMIQTDLFSQYPSAEQNRADEDESGRLSIDSLTTLCPKIAITEAVAERLKFFHWPLVFADIFMPENEESAGFDLTFGNPPWRVPSWNSGAVIGDYLPYVLFRKDSASKIRDRLLAADSEGKTTLDRHPEIGNAWRAEFEESIGTQSFLGAKGNYPEIQGSSINLFKLFLPLTWRNSSQNGVEGFVHPLTNFTETKGISLRKNSYSKLRYLFQFQNELLLFPIHDQTKFSVSIYGDSRQKINAKLIMNVFHPKTIDDTFISNDNSVSIGIKDEKGEWNLKGQKDRLVNLNDEAIKTIANVFSDNEKAPVLPNIHSGSMLKVLKKFADIPTRIRDLGEENYCISSMWHETGARKDGTIEEFPNLRTKTPHSTDKLILNGPHLSVGNPYFKTPNLICRHNLDWFCIDLELIPDDFIPRTKYQQLCSDADYATRQVTCKWDKKAFDQHLRVFYREMVGVDSERSLTSAIYPEKVGTIFKINSICFKNDLNILNVGASFASIPFDAYVRMLGKGDLQPSLINSLPLIDYKERFDSISARILALNCLTNSYNDIWRRFFKPNFTEEKWANSNIGINQDFFRCLTNTWSSNCGLRSDLIRRQALVEIDVLTAQAMGLDLQDLLTLYRMRFRCVATKLTLGTTKTAGLFLLRTLLGSPVSDYPARSVPPMLRKVLLTARTATTSVPKVSVLKISRT</sequence>
<evidence type="ECO:0000256" key="2">
    <source>
        <dbReference type="ARBA" id="ARBA00022603"/>
    </source>
</evidence>
<dbReference type="PANTHER" id="PTHR33841:SF1">
    <property type="entry name" value="DNA METHYLTRANSFERASE A"/>
    <property type="match status" value="1"/>
</dbReference>
<evidence type="ECO:0000256" key="3">
    <source>
        <dbReference type="ARBA" id="ARBA00022679"/>
    </source>
</evidence>
<dbReference type="EC" id="2.1.1.72" evidence="1"/>
<keyword evidence="8" id="KW-1185">Reference proteome</keyword>
<evidence type="ECO:0000256" key="1">
    <source>
        <dbReference type="ARBA" id="ARBA00011900"/>
    </source>
</evidence>
<evidence type="ECO:0000256" key="4">
    <source>
        <dbReference type="ARBA" id="ARBA00022691"/>
    </source>
</evidence>
<evidence type="ECO:0000259" key="6">
    <source>
        <dbReference type="Pfam" id="PF07669"/>
    </source>
</evidence>
<name>A0ABS2DUJ4_9BURK</name>
<organism evidence="7 8">
    <name type="scientific">Sutterella massiliensis</name>
    <dbReference type="NCBI Taxonomy" id="1816689"/>
    <lineage>
        <taxon>Bacteria</taxon>
        <taxon>Pseudomonadati</taxon>
        <taxon>Pseudomonadota</taxon>
        <taxon>Betaproteobacteria</taxon>
        <taxon>Burkholderiales</taxon>
        <taxon>Sutterellaceae</taxon>
        <taxon>Sutterella</taxon>
    </lineage>
</organism>
<gene>
    <name evidence="7" type="ORF">H6A60_10685</name>
</gene>
<dbReference type="Pfam" id="PF07669">
    <property type="entry name" value="Eco57I"/>
    <property type="match status" value="1"/>
</dbReference>
<dbReference type="RefSeq" id="WP_205104460.1">
    <property type="nucleotide sequence ID" value="NZ_JACJJC010000028.1"/>
</dbReference>
<keyword evidence="4" id="KW-0949">S-adenosyl-L-methionine</keyword>
<reference evidence="7 8" key="1">
    <citation type="journal article" date="2021" name="Sci. Rep.">
        <title>The distribution of antibiotic resistance genes in chicken gut microbiota commensals.</title>
        <authorList>
            <person name="Juricova H."/>
            <person name="Matiasovicova J."/>
            <person name="Kubasova T."/>
            <person name="Cejkova D."/>
            <person name="Rychlik I."/>
        </authorList>
    </citation>
    <scope>NUCLEOTIDE SEQUENCE [LARGE SCALE GENOMIC DNA]</scope>
    <source>
        <strain evidence="7 8">An829</strain>
    </source>
</reference>
<dbReference type="Gene3D" id="3.40.50.150">
    <property type="entry name" value="Vaccinia Virus protein VP39"/>
    <property type="match status" value="2"/>
</dbReference>
<dbReference type="InterPro" id="IPR011639">
    <property type="entry name" value="MethylTrfase_TaqI-like_dom"/>
</dbReference>
<comment type="catalytic activity">
    <reaction evidence="5">
        <text>a 2'-deoxyadenosine in DNA + S-adenosyl-L-methionine = an N(6)-methyl-2'-deoxyadenosine in DNA + S-adenosyl-L-homocysteine + H(+)</text>
        <dbReference type="Rhea" id="RHEA:15197"/>
        <dbReference type="Rhea" id="RHEA-COMP:12418"/>
        <dbReference type="Rhea" id="RHEA-COMP:12419"/>
        <dbReference type="ChEBI" id="CHEBI:15378"/>
        <dbReference type="ChEBI" id="CHEBI:57856"/>
        <dbReference type="ChEBI" id="CHEBI:59789"/>
        <dbReference type="ChEBI" id="CHEBI:90615"/>
        <dbReference type="ChEBI" id="CHEBI:90616"/>
        <dbReference type="EC" id="2.1.1.72"/>
    </reaction>
</comment>
<proteinExistence type="predicted"/>
<accession>A0ABS2DUJ4</accession>
<dbReference type="SUPFAM" id="SSF53335">
    <property type="entry name" value="S-adenosyl-L-methionine-dependent methyltransferases"/>
    <property type="match status" value="1"/>
</dbReference>
<feature type="domain" description="Type II methyltransferase M.TaqI-like" evidence="6">
    <location>
        <begin position="658"/>
        <end position="982"/>
    </location>
</feature>
<evidence type="ECO:0000256" key="5">
    <source>
        <dbReference type="ARBA" id="ARBA00047942"/>
    </source>
</evidence>
<protein>
    <recommendedName>
        <fullName evidence="1">site-specific DNA-methyltransferase (adenine-specific)</fullName>
        <ecNumber evidence="1">2.1.1.72</ecNumber>
    </recommendedName>
</protein>
<dbReference type="Proteomes" id="UP000715095">
    <property type="component" value="Unassembled WGS sequence"/>
</dbReference>
<dbReference type="InterPro" id="IPR029063">
    <property type="entry name" value="SAM-dependent_MTases_sf"/>
</dbReference>
<evidence type="ECO:0000313" key="8">
    <source>
        <dbReference type="Proteomes" id="UP000715095"/>
    </source>
</evidence>
<evidence type="ECO:0000313" key="7">
    <source>
        <dbReference type="EMBL" id="MBM6704938.1"/>
    </source>
</evidence>
<keyword evidence="2" id="KW-0489">Methyltransferase</keyword>
<dbReference type="InterPro" id="IPR050953">
    <property type="entry name" value="N4_N6_ade-DNA_methylase"/>
</dbReference>
<dbReference type="EMBL" id="JACJJC010000028">
    <property type="protein sequence ID" value="MBM6704938.1"/>
    <property type="molecule type" value="Genomic_DNA"/>
</dbReference>
<keyword evidence="3" id="KW-0808">Transferase</keyword>